<sequence>MEPAAVGPPHPLGAIIDELWHGGTKPEHRSTSMSLLLSGERLSWWEIDAGRINVEDDDGDNFATLSPEGKEISSNLILEAPHRMKANLPVPVCETPFFTGLI</sequence>
<reference evidence="2" key="1">
    <citation type="journal article" date="2017" name="Nat. Ecol. Evol.">
        <title>Genome expansion and lineage-specific genetic innovations in the forest pathogenic fungi Armillaria.</title>
        <authorList>
            <person name="Sipos G."/>
            <person name="Prasanna A.N."/>
            <person name="Walter M.C."/>
            <person name="O'Connor E."/>
            <person name="Balint B."/>
            <person name="Krizsan K."/>
            <person name="Kiss B."/>
            <person name="Hess J."/>
            <person name="Varga T."/>
            <person name="Slot J."/>
            <person name="Riley R."/>
            <person name="Boka B."/>
            <person name="Rigling D."/>
            <person name="Barry K."/>
            <person name="Lee J."/>
            <person name="Mihaltcheva S."/>
            <person name="LaButti K."/>
            <person name="Lipzen A."/>
            <person name="Waldron R."/>
            <person name="Moloney N.M."/>
            <person name="Sperisen C."/>
            <person name="Kredics L."/>
            <person name="Vagvoelgyi C."/>
            <person name="Patrignani A."/>
            <person name="Fitzpatrick D."/>
            <person name="Nagy I."/>
            <person name="Doyle S."/>
            <person name="Anderson J.B."/>
            <person name="Grigoriev I.V."/>
            <person name="Gueldener U."/>
            <person name="Muensterkoetter M."/>
            <person name="Nagy L.G."/>
        </authorList>
    </citation>
    <scope>NUCLEOTIDE SEQUENCE [LARGE SCALE GENOMIC DNA]</scope>
    <source>
        <strain evidence="2">C18/9</strain>
    </source>
</reference>
<protein>
    <submittedName>
        <fullName evidence="1">Uncharacterized protein</fullName>
    </submittedName>
</protein>
<dbReference type="EMBL" id="FUEG01000030">
    <property type="protein sequence ID" value="SJL15692.1"/>
    <property type="molecule type" value="Genomic_DNA"/>
</dbReference>
<evidence type="ECO:0000313" key="2">
    <source>
        <dbReference type="Proteomes" id="UP000219338"/>
    </source>
</evidence>
<evidence type="ECO:0000313" key="1">
    <source>
        <dbReference type="EMBL" id="SJL15692.1"/>
    </source>
</evidence>
<name>A0A284S3V5_ARMOS</name>
<dbReference type="AlphaFoldDB" id="A0A284S3V5"/>
<keyword evidence="2" id="KW-1185">Reference proteome</keyword>
<proteinExistence type="predicted"/>
<gene>
    <name evidence="1" type="ORF">ARMOST_19196</name>
</gene>
<dbReference type="Proteomes" id="UP000219338">
    <property type="component" value="Unassembled WGS sequence"/>
</dbReference>
<organism evidence="1 2">
    <name type="scientific">Armillaria ostoyae</name>
    <name type="common">Armillaria root rot fungus</name>
    <dbReference type="NCBI Taxonomy" id="47428"/>
    <lineage>
        <taxon>Eukaryota</taxon>
        <taxon>Fungi</taxon>
        <taxon>Dikarya</taxon>
        <taxon>Basidiomycota</taxon>
        <taxon>Agaricomycotina</taxon>
        <taxon>Agaricomycetes</taxon>
        <taxon>Agaricomycetidae</taxon>
        <taxon>Agaricales</taxon>
        <taxon>Marasmiineae</taxon>
        <taxon>Physalacriaceae</taxon>
        <taxon>Armillaria</taxon>
    </lineage>
</organism>
<accession>A0A284S3V5</accession>
<dbReference type="OrthoDB" id="10382744at2759"/>